<dbReference type="Pfam" id="PF00702">
    <property type="entry name" value="Hydrolase"/>
    <property type="match status" value="1"/>
</dbReference>
<dbReference type="InterPro" id="IPR036412">
    <property type="entry name" value="HAD-like_sf"/>
</dbReference>
<dbReference type="NCBIfam" id="TIGR01549">
    <property type="entry name" value="HAD-SF-IA-v1"/>
    <property type="match status" value="1"/>
</dbReference>
<dbReference type="Gene3D" id="3.40.50.1000">
    <property type="entry name" value="HAD superfamily/HAD-like"/>
    <property type="match status" value="1"/>
</dbReference>
<dbReference type="OrthoDB" id="444127at2759"/>
<dbReference type="GO" id="GO:0005634">
    <property type="term" value="C:nucleus"/>
    <property type="evidence" value="ECO:0007669"/>
    <property type="project" value="TreeGrafter"/>
</dbReference>
<dbReference type="SUPFAM" id="SSF56784">
    <property type="entry name" value="HAD-like"/>
    <property type="match status" value="1"/>
</dbReference>
<proteinExistence type="predicted"/>
<dbReference type="PANTHER" id="PTHR46191">
    <property type="match status" value="1"/>
</dbReference>
<evidence type="ECO:0000313" key="1">
    <source>
        <dbReference type="EMBL" id="RKO83126.1"/>
    </source>
</evidence>
<sequence length="114" mass="12743">MQLETDLSPRFPRIFEELYEGYAATPDYYAVFDDVVPVLADLKSKGATLGVITNSDERTCSILEALKLHSYFSFVLTSYGCGFEKPDAMIFQEALRRGGHTPEVSCHVGDDVIR</sequence>
<dbReference type="InterPro" id="IPR006439">
    <property type="entry name" value="HAD-SF_hydro_IA"/>
</dbReference>
<organism evidence="1 2">
    <name type="scientific">Blyttiomyces helicus</name>
    <dbReference type="NCBI Taxonomy" id="388810"/>
    <lineage>
        <taxon>Eukaryota</taxon>
        <taxon>Fungi</taxon>
        <taxon>Fungi incertae sedis</taxon>
        <taxon>Chytridiomycota</taxon>
        <taxon>Chytridiomycota incertae sedis</taxon>
        <taxon>Chytridiomycetes</taxon>
        <taxon>Chytridiomycetes incertae sedis</taxon>
        <taxon>Blyttiomyces</taxon>
    </lineage>
</organism>
<dbReference type="Proteomes" id="UP000269721">
    <property type="component" value="Unassembled WGS sequence"/>
</dbReference>
<reference evidence="2" key="1">
    <citation type="journal article" date="2018" name="Nat. Microbiol.">
        <title>Leveraging single-cell genomics to expand the fungal tree of life.</title>
        <authorList>
            <person name="Ahrendt S.R."/>
            <person name="Quandt C.A."/>
            <person name="Ciobanu D."/>
            <person name="Clum A."/>
            <person name="Salamov A."/>
            <person name="Andreopoulos B."/>
            <person name="Cheng J.F."/>
            <person name="Woyke T."/>
            <person name="Pelin A."/>
            <person name="Henrissat B."/>
            <person name="Reynolds N.K."/>
            <person name="Benny G.L."/>
            <person name="Smith M.E."/>
            <person name="James T.Y."/>
            <person name="Grigoriev I.V."/>
        </authorList>
    </citation>
    <scope>NUCLEOTIDE SEQUENCE [LARGE SCALE GENOMIC DNA]</scope>
</reference>
<dbReference type="GO" id="GO:0016791">
    <property type="term" value="F:phosphatase activity"/>
    <property type="evidence" value="ECO:0007669"/>
    <property type="project" value="UniProtKB-ARBA"/>
</dbReference>
<evidence type="ECO:0000313" key="2">
    <source>
        <dbReference type="Proteomes" id="UP000269721"/>
    </source>
</evidence>
<gene>
    <name evidence="1" type="ORF">BDK51DRAFT_25052</name>
</gene>
<accession>A0A4P9VZ86</accession>
<dbReference type="InterPro" id="IPR051828">
    <property type="entry name" value="HAD-like_hydrolase_domain"/>
</dbReference>
<name>A0A4P9VZ86_9FUNG</name>
<dbReference type="PANTHER" id="PTHR46191:SF2">
    <property type="entry name" value="HALOACID DEHALOGENASE-LIKE HYDROLASE DOMAIN-CONTAINING PROTEIN 3"/>
    <property type="match status" value="1"/>
</dbReference>
<dbReference type="EMBL" id="ML001627">
    <property type="protein sequence ID" value="RKO83126.1"/>
    <property type="molecule type" value="Genomic_DNA"/>
</dbReference>
<protein>
    <submittedName>
        <fullName evidence="1">HAD-like domain-containing protein</fullName>
    </submittedName>
</protein>
<dbReference type="InterPro" id="IPR023214">
    <property type="entry name" value="HAD_sf"/>
</dbReference>
<keyword evidence="2" id="KW-1185">Reference proteome</keyword>
<dbReference type="AlphaFoldDB" id="A0A4P9VZ86"/>